<dbReference type="RefSeq" id="WP_212699609.1">
    <property type="nucleotide sequence ID" value="NZ_JADMKU010000002.1"/>
</dbReference>
<evidence type="ECO:0000313" key="2">
    <source>
        <dbReference type="Proteomes" id="UP001195941"/>
    </source>
</evidence>
<dbReference type="Proteomes" id="UP001195941">
    <property type="component" value="Unassembled WGS sequence"/>
</dbReference>
<evidence type="ECO:0000313" key="1">
    <source>
        <dbReference type="EMBL" id="MBR9650096.1"/>
    </source>
</evidence>
<accession>A0ABS5HMQ5</accession>
<comment type="caution">
    <text evidence="1">The sequence shown here is derived from an EMBL/GenBank/DDBJ whole genome shotgun (WGS) entry which is preliminary data.</text>
</comment>
<dbReference type="EMBL" id="JADMKU010000002">
    <property type="protein sequence ID" value="MBR9650096.1"/>
    <property type="molecule type" value="Genomic_DNA"/>
</dbReference>
<gene>
    <name evidence="1" type="ORF">IT775_03030</name>
</gene>
<dbReference type="InterPro" id="IPR027417">
    <property type="entry name" value="P-loop_NTPase"/>
</dbReference>
<organism evidence="1 2">
    <name type="scientific">Thalassovita aquimarina</name>
    <dbReference type="NCBI Taxonomy" id="2785917"/>
    <lineage>
        <taxon>Bacteria</taxon>
        <taxon>Pseudomonadati</taxon>
        <taxon>Pseudomonadota</taxon>
        <taxon>Alphaproteobacteria</taxon>
        <taxon>Rhodobacterales</taxon>
        <taxon>Roseobacteraceae</taxon>
        <taxon>Thalassovita</taxon>
    </lineage>
</organism>
<name>A0ABS5HMQ5_9RHOB</name>
<proteinExistence type="predicted"/>
<dbReference type="SUPFAM" id="SSF52540">
    <property type="entry name" value="P-loop containing nucleoside triphosphate hydrolases"/>
    <property type="match status" value="1"/>
</dbReference>
<sequence length="383" mass="43245">MKVILFIGHHKVGSTSLQDFLARNSVALAQAGILYPSVDFESMSLSLAKAVGRGTAQKDVLPINAREPHNALAYRMMEERNKGKIPVYHKALPSRPQMVRAIRQQIEFLQPQAVILAAEVFANFAPIDTGLIKSLRDIFPPKAEITVLATLRRIDEYLASWHGQRLKFSHKIAPLREGGLQQQFNGIHFDYRVMLEGWLNTLPNANFILRDYADVQASGGSVADFIAQSGLEFPEDLISERRTNASLHRGLYEIARRGNLALPAPKARALRLRLQELTPKLDLPKSSEIELFGAQNRQEMVDRFDKVHKFLGETSGKTPFFSDLEAARETLPFDELEVFRHAAAEVHRNSNKFKEPEIRDFLETLVEQPPSRLATIFGRKRSS</sequence>
<evidence type="ECO:0008006" key="3">
    <source>
        <dbReference type="Google" id="ProtNLM"/>
    </source>
</evidence>
<protein>
    <recommendedName>
        <fullName evidence="3">Sulfotransferase family protein</fullName>
    </recommendedName>
</protein>
<reference evidence="1 2" key="1">
    <citation type="journal article" date="2021" name="Arch. Microbiol.">
        <title>Thalassobius aquimarinus sp. nov., isolated from the Sea of Japan seashore.</title>
        <authorList>
            <person name="Kurilenko V.V."/>
            <person name="Romanenko L.A."/>
            <person name="Chernysheva N.Y."/>
            <person name="Velansky P.V."/>
            <person name="Tekutyeva L.A."/>
            <person name="Isaeva M.P."/>
            <person name="Mikhailov V.V."/>
        </authorList>
    </citation>
    <scope>NUCLEOTIDE SEQUENCE [LARGE SCALE GENOMIC DNA]</scope>
    <source>
        <strain evidence="1 2">KMM 8518</strain>
    </source>
</reference>
<keyword evidence="2" id="KW-1185">Reference proteome</keyword>